<name>A0A149V7F6_9PROT</name>
<dbReference type="EMBL" id="LIAA01000062">
    <property type="protein sequence ID" value="KXV76129.1"/>
    <property type="molecule type" value="Genomic_DNA"/>
</dbReference>
<sequence>MSKHTIRRRLHPAPLAFGLALGCGSAFPAMAADDATGKEPVLPPRTPTDATKAATTKAAQPQAVLTNPKGKGPELVKENDGSESEHWVVTASPMNTLRTPIGISRMPQDVLHTPQTIDAEISQKGCTSGYIMKKSVLHKRNFHNHQE</sequence>
<evidence type="ECO:0000313" key="4">
    <source>
        <dbReference type="Proteomes" id="UP000075462"/>
    </source>
</evidence>
<feature type="compositionally biased region" description="Basic and acidic residues" evidence="1">
    <location>
        <begin position="71"/>
        <end position="86"/>
    </location>
</feature>
<feature type="non-terminal residue" evidence="3">
    <location>
        <position position="147"/>
    </location>
</feature>
<dbReference type="AlphaFoldDB" id="A0A149V7F6"/>
<evidence type="ECO:0000313" key="3">
    <source>
        <dbReference type="EMBL" id="KXV76129.1"/>
    </source>
</evidence>
<gene>
    <name evidence="3" type="ORF">AD954_13265</name>
</gene>
<dbReference type="PROSITE" id="PS51257">
    <property type="entry name" value="PROKAR_LIPOPROTEIN"/>
    <property type="match status" value="1"/>
</dbReference>
<evidence type="ECO:0000256" key="2">
    <source>
        <dbReference type="SAM" id="SignalP"/>
    </source>
</evidence>
<keyword evidence="2" id="KW-0732">Signal</keyword>
<organism evidence="3 4">
    <name type="scientific">Acetobacter cerevisiae</name>
    <dbReference type="NCBI Taxonomy" id="178900"/>
    <lineage>
        <taxon>Bacteria</taxon>
        <taxon>Pseudomonadati</taxon>
        <taxon>Pseudomonadota</taxon>
        <taxon>Alphaproteobacteria</taxon>
        <taxon>Acetobacterales</taxon>
        <taxon>Acetobacteraceae</taxon>
        <taxon>Acetobacter</taxon>
    </lineage>
</organism>
<comment type="caution">
    <text evidence="3">The sequence shown here is derived from an EMBL/GenBank/DDBJ whole genome shotgun (WGS) entry which is preliminary data.</text>
</comment>
<accession>A0A149V7F6</accession>
<dbReference type="Proteomes" id="UP000075462">
    <property type="component" value="Unassembled WGS sequence"/>
</dbReference>
<proteinExistence type="predicted"/>
<feature type="region of interest" description="Disordered" evidence="1">
    <location>
        <begin position="35"/>
        <end position="86"/>
    </location>
</feature>
<evidence type="ECO:0000256" key="1">
    <source>
        <dbReference type="SAM" id="MobiDB-lite"/>
    </source>
</evidence>
<feature type="compositionally biased region" description="Low complexity" evidence="1">
    <location>
        <begin position="47"/>
        <end position="63"/>
    </location>
</feature>
<protein>
    <submittedName>
        <fullName evidence="3">Uncharacterized protein</fullName>
    </submittedName>
</protein>
<reference evidence="3 4" key="1">
    <citation type="submission" date="2015-06" db="EMBL/GenBank/DDBJ databases">
        <title>Improved classification and identification of acetic acid bacteria using matrix-assisted laser desorption/ionization time-of-flight mass spectrometry; Gluconobacter nephelii and Gluconobacter uchimurae are later heterotypic synonyms of Gluconobacter japonicus and Gluconobacter oxydans, respectively.</title>
        <authorList>
            <person name="Li L."/>
            <person name="Cleenwerck I."/>
            <person name="De Vuyst L."/>
            <person name="Vandamme P."/>
        </authorList>
    </citation>
    <scope>NUCLEOTIDE SEQUENCE [LARGE SCALE GENOMIC DNA]</scope>
    <source>
        <strain evidence="3 4">LMG 1545</strain>
    </source>
</reference>
<feature type="signal peptide" evidence="2">
    <location>
        <begin position="1"/>
        <end position="31"/>
    </location>
</feature>
<feature type="chain" id="PRO_5007557203" evidence="2">
    <location>
        <begin position="32"/>
        <end position="147"/>
    </location>
</feature>
<dbReference type="PATRIC" id="fig|178900.7.peg.2729"/>